<dbReference type="Gene3D" id="3.30.10.20">
    <property type="match status" value="1"/>
</dbReference>
<feature type="signal peptide" evidence="2">
    <location>
        <begin position="1"/>
        <end position="25"/>
    </location>
</feature>
<accession>A0ABP7A5Q0</accession>
<keyword evidence="2" id="KW-0732">Signal</keyword>
<organism evidence="4 5">
    <name type="scientific">Nonomuraea rosea</name>
    <dbReference type="NCBI Taxonomy" id="638574"/>
    <lineage>
        <taxon>Bacteria</taxon>
        <taxon>Bacillati</taxon>
        <taxon>Actinomycetota</taxon>
        <taxon>Actinomycetes</taxon>
        <taxon>Streptosporangiales</taxon>
        <taxon>Streptosporangiaceae</taxon>
        <taxon>Nonomuraea</taxon>
    </lineage>
</organism>
<proteinExistence type="predicted"/>
<evidence type="ECO:0000256" key="2">
    <source>
        <dbReference type="SAM" id="SignalP"/>
    </source>
</evidence>
<dbReference type="Pfam" id="PF03793">
    <property type="entry name" value="PASTA"/>
    <property type="match status" value="1"/>
</dbReference>
<evidence type="ECO:0000256" key="1">
    <source>
        <dbReference type="SAM" id="MobiDB-lite"/>
    </source>
</evidence>
<sequence>MLKQSALAVLATVCLTACGASTPQAAPIQTVTATVQATPSAASSPDDTDPPKQEQTPSGTTVEKKKLPDVVGMNLQKGQDTLQAAGFYVLNDKDATGRGRLQVFDRNWVVTRQSPAAGKRVSADTLITLYAKKIGE</sequence>
<gene>
    <name evidence="4" type="ORF">GCM10022419_133710</name>
</gene>
<comment type="caution">
    <text evidence="4">The sequence shown here is derived from an EMBL/GenBank/DDBJ whole genome shotgun (WGS) entry which is preliminary data.</text>
</comment>
<dbReference type="InterPro" id="IPR005543">
    <property type="entry name" value="PASTA_dom"/>
</dbReference>
<feature type="domain" description="PASTA" evidence="3">
    <location>
        <begin position="61"/>
        <end position="133"/>
    </location>
</feature>
<keyword evidence="5" id="KW-1185">Reference proteome</keyword>
<reference evidence="5" key="1">
    <citation type="journal article" date="2019" name="Int. J. Syst. Evol. Microbiol.">
        <title>The Global Catalogue of Microorganisms (GCM) 10K type strain sequencing project: providing services to taxonomists for standard genome sequencing and annotation.</title>
        <authorList>
            <consortium name="The Broad Institute Genomics Platform"/>
            <consortium name="The Broad Institute Genome Sequencing Center for Infectious Disease"/>
            <person name="Wu L."/>
            <person name="Ma J."/>
        </authorList>
    </citation>
    <scope>NUCLEOTIDE SEQUENCE [LARGE SCALE GENOMIC DNA]</scope>
    <source>
        <strain evidence="5">JCM 17326</strain>
    </source>
</reference>
<evidence type="ECO:0000259" key="3">
    <source>
        <dbReference type="PROSITE" id="PS51178"/>
    </source>
</evidence>
<feature type="region of interest" description="Disordered" evidence="1">
    <location>
        <begin position="35"/>
        <end position="66"/>
    </location>
</feature>
<dbReference type="Proteomes" id="UP001500630">
    <property type="component" value="Unassembled WGS sequence"/>
</dbReference>
<dbReference type="SMART" id="SM00740">
    <property type="entry name" value="PASTA"/>
    <property type="match status" value="1"/>
</dbReference>
<evidence type="ECO:0000313" key="5">
    <source>
        <dbReference type="Proteomes" id="UP001500630"/>
    </source>
</evidence>
<feature type="compositionally biased region" description="Polar residues" evidence="1">
    <location>
        <begin position="35"/>
        <end position="45"/>
    </location>
</feature>
<name>A0ABP7A5Q0_9ACTN</name>
<protein>
    <recommendedName>
        <fullName evidence="3">PASTA domain-containing protein</fullName>
    </recommendedName>
</protein>
<dbReference type="EMBL" id="BAABDQ010000078">
    <property type="protein sequence ID" value="GAA3625393.1"/>
    <property type="molecule type" value="Genomic_DNA"/>
</dbReference>
<dbReference type="PROSITE" id="PS51178">
    <property type="entry name" value="PASTA"/>
    <property type="match status" value="1"/>
</dbReference>
<feature type="chain" id="PRO_5045785294" description="PASTA domain-containing protein" evidence="2">
    <location>
        <begin position="26"/>
        <end position="136"/>
    </location>
</feature>
<dbReference type="RefSeq" id="WP_345580612.1">
    <property type="nucleotide sequence ID" value="NZ_BAABDQ010000078.1"/>
</dbReference>
<evidence type="ECO:0000313" key="4">
    <source>
        <dbReference type="EMBL" id="GAA3625393.1"/>
    </source>
</evidence>
<dbReference type="CDD" id="cd06577">
    <property type="entry name" value="PASTA_pknB"/>
    <property type="match status" value="1"/>
</dbReference>